<evidence type="ECO:0000256" key="13">
    <source>
        <dbReference type="ARBA" id="ARBA00023464"/>
    </source>
</evidence>
<accession>A0A0K9NK57</accession>
<evidence type="ECO:0000313" key="23">
    <source>
        <dbReference type="Proteomes" id="UP000036987"/>
    </source>
</evidence>
<dbReference type="SUPFAM" id="SSF56104">
    <property type="entry name" value="SAICAR synthase-like"/>
    <property type="match status" value="1"/>
</dbReference>
<evidence type="ECO:0000256" key="15">
    <source>
        <dbReference type="ARBA" id="ARBA00077675"/>
    </source>
</evidence>
<dbReference type="Pfam" id="PF01363">
    <property type="entry name" value="FYVE"/>
    <property type="match status" value="1"/>
</dbReference>
<dbReference type="InterPro" id="IPR002423">
    <property type="entry name" value="Cpn60/GroEL/TCP-1"/>
</dbReference>
<evidence type="ECO:0000256" key="2">
    <source>
        <dbReference type="ARBA" id="ARBA00012009"/>
    </source>
</evidence>
<keyword evidence="11" id="KW-0175">Coiled coil</keyword>
<dbReference type="EC" id="2.7.1.150" evidence="2"/>
<dbReference type="Gene3D" id="3.30.810.10">
    <property type="entry name" value="2-Layer Sandwich"/>
    <property type="match status" value="1"/>
</dbReference>
<reference evidence="23" key="1">
    <citation type="journal article" date="2016" name="Nature">
        <title>The genome of the seagrass Zostera marina reveals angiosperm adaptation to the sea.</title>
        <authorList>
            <person name="Olsen J.L."/>
            <person name="Rouze P."/>
            <person name="Verhelst B."/>
            <person name="Lin Y.-C."/>
            <person name="Bayer T."/>
            <person name="Collen J."/>
            <person name="Dattolo E."/>
            <person name="De Paoli E."/>
            <person name="Dittami S."/>
            <person name="Maumus F."/>
            <person name="Michel G."/>
            <person name="Kersting A."/>
            <person name="Lauritano C."/>
            <person name="Lohaus R."/>
            <person name="Toepel M."/>
            <person name="Tonon T."/>
            <person name="Vanneste K."/>
            <person name="Amirebrahimi M."/>
            <person name="Brakel J."/>
            <person name="Bostroem C."/>
            <person name="Chovatia M."/>
            <person name="Grimwood J."/>
            <person name="Jenkins J.W."/>
            <person name="Jueterbock A."/>
            <person name="Mraz A."/>
            <person name="Stam W.T."/>
            <person name="Tice H."/>
            <person name="Bornberg-Bauer E."/>
            <person name="Green P.J."/>
            <person name="Pearson G.A."/>
            <person name="Procaccini G."/>
            <person name="Duarte C.M."/>
            <person name="Schmutz J."/>
            <person name="Reusch T.B.H."/>
            <person name="Van de Peer Y."/>
        </authorList>
    </citation>
    <scope>NUCLEOTIDE SEQUENCE [LARGE SCALE GENOMIC DNA]</scope>
    <source>
        <strain evidence="23">cv. Finnish</strain>
    </source>
</reference>
<dbReference type="InterPro" id="IPR027483">
    <property type="entry name" value="PInositol-4-P-4/5-kinase_C_sf"/>
</dbReference>
<keyword evidence="23" id="KW-1185">Reference proteome</keyword>
<evidence type="ECO:0000259" key="21">
    <source>
        <dbReference type="PROSITE" id="PS51455"/>
    </source>
</evidence>
<evidence type="ECO:0000256" key="4">
    <source>
        <dbReference type="ARBA" id="ARBA00022723"/>
    </source>
</evidence>
<proteinExistence type="predicted"/>
<dbReference type="GO" id="GO:0000285">
    <property type="term" value="F:1-phosphatidylinositol-3-phosphate 5-kinase activity"/>
    <property type="evidence" value="ECO:0000318"/>
    <property type="project" value="GO_Central"/>
</dbReference>
<evidence type="ECO:0000256" key="5">
    <source>
        <dbReference type="ARBA" id="ARBA00022741"/>
    </source>
</evidence>
<dbReference type="Proteomes" id="UP000036987">
    <property type="component" value="Unassembled WGS sequence"/>
</dbReference>
<dbReference type="GO" id="GO:0007033">
    <property type="term" value="P:vacuole organization"/>
    <property type="evidence" value="ECO:0000318"/>
    <property type="project" value="GO_Central"/>
</dbReference>
<evidence type="ECO:0000256" key="11">
    <source>
        <dbReference type="ARBA" id="ARBA00023054"/>
    </source>
</evidence>
<keyword evidence="10 18" id="KW-0067">ATP-binding</keyword>
<dbReference type="GO" id="GO:0008270">
    <property type="term" value="F:zinc ion binding"/>
    <property type="evidence" value="ECO:0007669"/>
    <property type="project" value="UniProtKB-KW"/>
</dbReference>
<comment type="subunit">
    <text evidence="13">Component of the PI(3,5)P2 regulatory complex at least composed of ATG18, SAC/FIG4, FAB1 and VAC14.</text>
</comment>
<dbReference type="GO" id="GO:0005524">
    <property type="term" value="F:ATP binding"/>
    <property type="evidence" value="ECO:0007669"/>
    <property type="project" value="UniProtKB-UniRule"/>
</dbReference>
<evidence type="ECO:0000256" key="17">
    <source>
        <dbReference type="PROSITE-ProRule" id="PRU00091"/>
    </source>
</evidence>
<keyword evidence="12" id="KW-0472">Membrane</keyword>
<evidence type="ECO:0000256" key="19">
    <source>
        <dbReference type="SAM" id="MobiDB-lite"/>
    </source>
</evidence>
<dbReference type="InterPro" id="IPR027409">
    <property type="entry name" value="GroEL-like_apical_dom_sf"/>
</dbReference>
<dbReference type="InterPro" id="IPR013083">
    <property type="entry name" value="Znf_RING/FYVE/PHD"/>
</dbReference>
<dbReference type="Pfam" id="PF00118">
    <property type="entry name" value="Cpn60_TCP1"/>
    <property type="match status" value="1"/>
</dbReference>
<feature type="domain" description="PIPK" evidence="21">
    <location>
        <begin position="1427"/>
        <end position="1749"/>
    </location>
</feature>
<dbReference type="CDD" id="cd03334">
    <property type="entry name" value="Fab1_TCP"/>
    <property type="match status" value="1"/>
</dbReference>
<keyword evidence="3 18" id="KW-0808">Transferase</keyword>
<dbReference type="Gene3D" id="3.30.800.10">
    <property type="entry name" value="Phosphatidylinositol Phosphate Kinase II Beta"/>
    <property type="match status" value="1"/>
</dbReference>
<keyword evidence="7 17" id="KW-0863">Zinc-finger</keyword>
<dbReference type="OMA" id="QSVWNDT"/>
<keyword evidence="8 18" id="KW-0418">Kinase</keyword>
<name>A0A0K9NK57_ZOSMR</name>
<keyword evidence="9" id="KW-0862">Zinc</keyword>
<evidence type="ECO:0000256" key="16">
    <source>
        <dbReference type="ARBA" id="ARBA00081348"/>
    </source>
</evidence>
<dbReference type="SUPFAM" id="SSF52029">
    <property type="entry name" value="GroEL apical domain-like"/>
    <property type="match status" value="1"/>
</dbReference>
<feature type="domain" description="FYVE-type" evidence="20">
    <location>
        <begin position="37"/>
        <end position="104"/>
    </location>
</feature>
<evidence type="ECO:0000256" key="8">
    <source>
        <dbReference type="ARBA" id="ARBA00022777"/>
    </source>
</evidence>
<evidence type="ECO:0000256" key="1">
    <source>
        <dbReference type="ARBA" id="ARBA00004481"/>
    </source>
</evidence>
<evidence type="ECO:0000256" key="3">
    <source>
        <dbReference type="ARBA" id="ARBA00022679"/>
    </source>
</evidence>
<evidence type="ECO:0000256" key="18">
    <source>
        <dbReference type="PROSITE-ProRule" id="PRU00781"/>
    </source>
</evidence>
<keyword evidence="4" id="KW-0479">Metal-binding</keyword>
<feature type="region of interest" description="Disordered" evidence="19">
    <location>
        <begin position="150"/>
        <end position="182"/>
    </location>
</feature>
<dbReference type="OrthoDB" id="158357at2759"/>
<evidence type="ECO:0000256" key="9">
    <source>
        <dbReference type="ARBA" id="ARBA00022833"/>
    </source>
</evidence>
<dbReference type="GO" id="GO:0046854">
    <property type="term" value="P:phosphatidylinositol phosphate biosynthetic process"/>
    <property type="evidence" value="ECO:0000318"/>
    <property type="project" value="GO_Central"/>
</dbReference>
<protein>
    <recommendedName>
        <fullName evidence="2">1-phosphatidylinositol-3-phosphate 5-kinase</fullName>
        <ecNumber evidence="2">2.7.1.150</ecNumber>
    </recommendedName>
    <alternativeName>
        <fullName evidence="15">FYVE finger-containing phosphoinositide kinase</fullName>
    </alternativeName>
    <alternativeName>
        <fullName evidence="16">PIKfyve</fullName>
    </alternativeName>
    <alternativeName>
        <fullName evidence="14">Phosphatidylinositol 3-phosphate 5-kinase type III</fullName>
    </alternativeName>
</protein>
<dbReference type="InterPro" id="IPR044769">
    <property type="entry name" value="PIKfyve_PIPKc"/>
</dbReference>
<dbReference type="InterPro" id="IPR011011">
    <property type="entry name" value="Znf_FYVE_PHD"/>
</dbReference>
<gene>
    <name evidence="22" type="ORF">ZOSMA_89G00920</name>
</gene>
<dbReference type="FunFam" id="3.50.7.10:FF:000007">
    <property type="entry name" value="1-phosphatidylinositol 3-phosphate 5-kinase isoform X1"/>
    <property type="match status" value="1"/>
</dbReference>
<sequence>MENQDDGFSKIRHLFKSLIPGWGFKSTNVSRDFWMPDESCRVCYTCDVEFGFFNRKHHCRLCGRIFCATCTTHRVPMDVSFDDKKYRDHGDMIRVCNFCFKQWNEDQNLMRTHETASEGENDFQPSIHSLSSSQSTTSLLSTKSTFSANVSNATGSSRQSTLPNQLFSSHESAHSPDQSISIESDRHEFSYLTKNMDFTSDIHNYSSNRFEHHITRYDTHHPVTAGKYYHQSSDYHGQDDYDKVGDDECLHVVHSQEASIDAKLPTSTIHEGTEFQSSIKSENIEKVELDNLSDCNLSSHTCTVDKMDSEMIDFENNGMLWLPPSPLNAVDEEVISINDEEEENAAGEFSYKSSFKNFGRDETQNKIQSVEEHKVSMKNSVVSHFRALVTQLLFVEDLAFCKENDKENWLEIITSLSWEVATLLKPNTSKEGGMDPGGYTKIKCLSCGRRSDSFVVKGVVLRKNLAHRWMKSRIEKPRLLLLGGDLEYQRVSNHLSSFDTLLQQEMDHLKMAVAKISAHHPNVLLVENSVSRFAQDYLLAKNISLVLNVKRRRLERISHCTGSPIVPSIDILTSQKLGTCDLFHVEKFYEGQSSSEKIQKSSVKNLMFFEGCPKPLGCTVLLMGANIAELKKVKRVLQYGVFAAYHLALETSFFADEGATLPELSLKSPINATLPEKPSDFGHSISTISGFTISSADNTYVRNIVQIGSKIHSEDPNSMSCSNFNTETILPHISYQTHNSQEMENFHYPVSSFNHLSAAENNRSKHFAQIQSSIHFTSPHFVLGSDGSDSYFNHHTKENYNIMENTQKSIGRISEHEKGHNFIIPVGCNNPFQTVDGASLNNVIPRISERRMVGDLIDPYFRVFEDNSHMKVQETPFIEDFPPSPSDHQSFLVSLSIRCVWKRIVCEQAHLLRIKYYGSFDKPLGRFLWDDLFDKYYQCRSCEMPSEAHVHCYNHKQGNLTISVRKISEVLPGEHDGKIWMWHSCLRCPREEDGNPPRTLRVVMSDAAWGLSFGKFLELSFCNHTAASRVASCGHSLQRDCLRFYGFGQMVACFRYASIDIHSVYLPPSQLDFSTTIQDWIKNGLNEVTIKAEILFTEVLNAISQISEKQMNTQSISEARHRVRVLEKMLHEEKAEFEEYLYNVIKRESKDNLSIDVLDVNNLHRRLFFHSYLWDQRLRFAAKLTENSPENICSIEKLIDHLSSKSTGSSTSNSPSLETIDNDQPVLGVCQVDQVGELCIPQSLEILGDPKIEPCQYSKCRNEIQGFCSNPLIHQFDQSSCIIHGSSSEKDTLNAKRKGDNANILTVSEDLKENCELYRNRYLSIPKIKKDGDIAVFFFRWSDLSFQTMYQFIFERIFSNTSLLKIVIDHTPVYVSQFCKLTDYHGTRSMLYHGIDDIDIPIYDDEPSSIISYALITSEYNKKLNLERERLKEGVNSPIFKPSEDSIDDTTLPMSGNRSSMEPDQHFIAKVENIKVSFTDEGPFGKVNYSVTCYRAVHFDVLRKICCPSKLDYVRSLRRCKKWGAQGGKSNVFFAKSLDDRFIIKQVTKTELDSFLDFGTKYFKYLRESISSRSPTCLAKVLGIYQVATKYLRSGKETKIDLLIMENIFCGKNITRLYDLKGSLRSRYNADSSGNNKVLLDQNLIEAIPTSPIFIGNKAKRLLERSVWNDTAFLASVHVMDYSLLVGVDEQKHELVLGIIDFVRQYTWDKHLESWVKTTGILGGSNALPTVVSPQQYKKRFRKAMSSYFLMVPDQWSPPTIIPSMSQSDFAEDNTQMITLKS</sequence>
<evidence type="ECO:0000256" key="12">
    <source>
        <dbReference type="ARBA" id="ARBA00023136"/>
    </source>
</evidence>
<dbReference type="InterPro" id="IPR000306">
    <property type="entry name" value="Znf_FYVE"/>
</dbReference>
<dbReference type="SMART" id="SM00330">
    <property type="entry name" value="PIPKc"/>
    <property type="match status" value="1"/>
</dbReference>
<dbReference type="SUPFAM" id="SSF57903">
    <property type="entry name" value="FYVE/PHD zinc finger"/>
    <property type="match status" value="1"/>
</dbReference>
<evidence type="ECO:0000259" key="20">
    <source>
        <dbReference type="PROSITE" id="PS50178"/>
    </source>
</evidence>
<dbReference type="SMART" id="SM00064">
    <property type="entry name" value="FYVE"/>
    <property type="match status" value="1"/>
</dbReference>
<evidence type="ECO:0000256" key="10">
    <source>
        <dbReference type="ARBA" id="ARBA00022840"/>
    </source>
</evidence>
<evidence type="ECO:0000256" key="6">
    <source>
        <dbReference type="ARBA" id="ARBA00022753"/>
    </source>
</evidence>
<comment type="caution">
    <text evidence="22">The sequence shown here is derived from an EMBL/GenBank/DDBJ whole genome shotgun (WGS) entry which is preliminary data.</text>
</comment>
<dbReference type="Pfam" id="PF01504">
    <property type="entry name" value="PIP5K"/>
    <property type="match status" value="1"/>
</dbReference>
<keyword evidence="6" id="KW-0967">Endosome</keyword>
<evidence type="ECO:0000256" key="14">
    <source>
        <dbReference type="ARBA" id="ARBA00077223"/>
    </source>
</evidence>
<dbReference type="PANTHER" id="PTHR45748">
    <property type="entry name" value="1-PHOSPHATIDYLINOSITOL 3-PHOSPHATE 5-KINASE-RELATED"/>
    <property type="match status" value="1"/>
</dbReference>
<dbReference type="EMBL" id="LFYR01002109">
    <property type="protein sequence ID" value="KMZ57139.1"/>
    <property type="molecule type" value="Genomic_DNA"/>
</dbReference>
<dbReference type="PROSITE" id="PS51455">
    <property type="entry name" value="PIPK"/>
    <property type="match status" value="1"/>
</dbReference>
<evidence type="ECO:0000256" key="7">
    <source>
        <dbReference type="ARBA" id="ARBA00022771"/>
    </source>
</evidence>
<dbReference type="CDD" id="cd17300">
    <property type="entry name" value="PIPKc_PIKfyve"/>
    <property type="match status" value="1"/>
</dbReference>
<evidence type="ECO:0000313" key="22">
    <source>
        <dbReference type="EMBL" id="KMZ57139.1"/>
    </source>
</evidence>
<dbReference type="Gene3D" id="3.30.40.10">
    <property type="entry name" value="Zinc/RING finger domain, C3HC4 (zinc finger)"/>
    <property type="match status" value="1"/>
</dbReference>
<comment type="subcellular location">
    <subcellularLocation>
        <location evidence="1">Endosome membrane</location>
        <topology evidence="1">Peripheral membrane protein</topology>
    </subcellularLocation>
</comment>
<organism evidence="22 23">
    <name type="scientific">Zostera marina</name>
    <name type="common">Eelgrass</name>
    <dbReference type="NCBI Taxonomy" id="29655"/>
    <lineage>
        <taxon>Eukaryota</taxon>
        <taxon>Viridiplantae</taxon>
        <taxon>Streptophyta</taxon>
        <taxon>Embryophyta</taxon>
        <taxon>Tracheophyta</taxon>
        <taxon>Spermatophyta</taxon>
        <taxon>Magnoliopsida</taxon>
        <taxon>Liliopsida</taxon>
        <taxon>Zosteraceae</taxon>
        <taxon>Zostera</taxon>
    </lineage>
</organism>
<dbReference type="STRING" id="29655.A0A0K9NK57"/>
<dbReference type="FunFam" id="3.30.40.10:FF:000384">
    <property type="entry name" value="1-phosphatidylinositol-3-phosphate 5-kinase FAB1B"/>
    <property type="match status" value="1"/>
</dbReference>
<dbReference type="InterPro" id="IPR027484">
    <property type="entry name" value="PInositol-4-P-5-kinase_N"/>
</dbReference>
<dbReference type="InterPro" id="IPR002498">
    <property type="entry name" value="PInositol-4-P-4/5-kinase_core"/>
</dbReference>
<dbReference type="Gene3D" id="3.50.7.10">
    <property type="entry name" value="GroEL"/>
    <property type="match status" value="1"/>
</dbReference>
<dbReference type="PROSITE" id="PS50178">
    <property type="entry name" value="ZF_FYVE"/>
    <property type="match status" value="1"/>
</dbReference>
<dbReference type="GO" id="GO:0010008">
    <property type="term" value="C:endosome membrane"/>
    <property type="evidence" value="ECO:0000318"/>
    <property type="project" value="GO_Central"/>
</dbReference>
<dbReference type="InterPro" id="IPR017455">
    <property type="entry name" value="Znf_FYVE-rel"/>
</dbReference>
<keyword evidence="5 18" id="KW-0547">Nucleotide-binding</keyword>
<dbReference type="PANTHER" id="PTHR45748:SF7">
    <property type="entry name" value="1-PHOSPHATIDYLINOSITOL 3-PHOSPHATE 5-KINASE-RELATED"/>
    <property type="match status" value="1"/>
</dbReference>
<dbReference type="FunFam" id="3.30.810.10:FF:000001">
    <property type="entry name" value="1-phosphatidylinositol 3-phosphate 5-kinase FAB1"/>
    <property type="match status" value="1"/>
</dbReference>